<comment type="caution">
    <text evidence="3">The sequence shown here is derived from an EMBL/GenBank/DDBJ whole genome shotgun (WGS) entry which is preliminary data.</text>
</comment>
<protein>
    <recommendedName>
        <fullName evidence="5">Sulfur reduction protein DsrE</fullName>
    </recommendedName>
</protein>
<keyword evidence="4" id="KW-1185">Reference proteome</keyword>
<gene>
    <name evidence="3" type="ORF">G3I74_11435</name>
</gene>
<accession>A0A845V159</accession>
<dbReference type="InterPro" id="IPR027396">
    <property type="entry name" value="DsrEFH-like"/>
</dbReference>
<evidence type="ECO:0000313" key="3">
    <source>
        <dbReference type="EMBL" id="NDY96342.1"/>
    </source>
</evidence>
<proteinExistence type="predicted"/>
<dbReference type="AlphaFoldDB" id="A0A845V159"/>
<dbReference type="SUPFAM" id="SSF75169">
    <property type="entry name" value="DsrEFH-like"/>
    <property type="match status" value="1"/>
</dbReference>
<dbReference type="Pfam" id="PF02635">
    <property type="entry name" value="DsrE"/>
    <property type="match status" value="1"/>
</dbReference>
<evidence type="ECO:0000256" key="1">
    <source>
        <dbReference type="SAM" id="MobiDB-lite"/>
    </source>
</evidence>
<feature type="chain" id="PRO_5032991986" description="Sulfur reduction protein DsrE" evidence="2">
    <location>
        <begin position="28"/>
        <end position="176"/>
    </location>
</feature>
<evidence type="ECO:0000313" key="4">
    <source>
        <dbReference type="Proteomes" id="UP000484885"/>
    </source>
</evidence>
<sequence>MNRSASLLIRTLAIAVLALMLAAPALADHHRGGDDPDRERGEHHGQRGHHGGGMGGGREHRLFVTVTASATQDRAMPLTLANKALDQGLEVRVLLCGDGAELALADYQAERFDPPGVTPKDLLGRLLSNGATVEVCAIFLPNTDYDEDDLTDGIGVGAPDDVAEYMMGPRTRIFSN</sequence>
<evidence type="ECO:0008006" key="5">
    <source>
        <dbReference type="Google" id="ProtNLM"/>
    </source>
</evidence>
<dbReference type="RefSeq" id="WP_164211743.1">
    <property type="nucleotide sequence ID" value="NZ_JAAGSC010000042.1"/>
</dbReference>
<evidence type="ECO:0000256" key="2">
    <source>
        <dbReference type="SAM" id="SignalP"/>
    </source>
</evidence>
<dbReference type="Gene3D" id="3.40.1260.10">
    <property type="entry name" value="DsrEFH-like"/>
    <property type="match status" value="1"/>
</dbReference>
<dbReference type="InterPro" id="IPR003787">
    <property type="entry name" value="Sulphur_relay_DsrE/F-like"/>
</dbReference>
<feature type="signal peptide" evidence="2">
    <location>
        <begin position="1"/>
        <end position="27"/>
    </location>
</feature>
<feature type="compositionally biased region" description="Basic and acidic residues" evidence="1">
    <location>
        <begin position="28"/>
        <end position="45"/>
    </location>
</feature>
<keyword evidence="2" id="KW-0732">Signal</keyword>
<dbReference type="EMBL" id="JAAGSC010000042">
    <property type="protein sequence ID" value="NDY96342.1"/>
    <property type="molecule type" value="Genomic_DNA"/>
</dbReference>
<organism evidence="3 4">
    <name type="scientific">Wenzhouxiangella limi</name>
    <dbReference type="NCBI Taxonomy" id="2707351"/>
    <lineage>
        <taxon>Bacteria</taxon>
        <taxon>Pseudomonadati</taxon>
        <taxon>Pseudomonadota</taxon>
        <taxon>Gammaproteobacteria</taxon>
        <taxon>Chromatiales</taxon>
        <taxon>Wenzhouxiangellaceae</taxon>
        <taxon>Wenzhouxiangella</taxon>
    </lineage>
</organism>
<name>A0A845V159_9GAMM</name>
<feature type="region of interest" description="Disordered" evidence="1">
    <location>
        <begin position="28"/>
        <end position="58"/>
    </location>
</feature>
<dbReference type="Proteomes" id="UP000484885">
    <property type="component" value="Unassembled WGS sequence"/>
</dbReference>
<reference evidence="3 4" key="1">
    <citation type="submission" date="2020-02" db="EMBL/GenBank/DDBJ databases">
        <authorList>
            <person name="Zhang X.-Y."/>
        </authorList>
    </citation>
    <scope>NUCLEOTIDE SEQUENCE [LARGE SCALE GENOMIC DNA]</scope>
    <source>
        <strain evidence="3 4">C33</strain>
    </source>
</reference>